<keyword evidence="3" id="KW-0547">Nucleotide-binding</keyword>
<evidence type="ECO:0000256" key="1">
    <source>
        <dbReference type="ARBA" id="ARBA00010688"/>
    </source>
</evidence>
<evidence type="ECO:0000256" key="6">
    <source>
        <dbReference type="PIRNR" id="PIRNR000535"/>
    </source>
</evidence>
<keyword evidence="9" id="KW-1185">Reference proteome</keyword>
<gene>
    <name evidence="8" type="ORF">ABXZ36_09520</name>
</gene>
<name>A0ABV2SX86_9FLAO</name>
<keyword evidence="2 6" id="KW-0808">Transferase</keyword>
<evidence type="ECO:0000313" key="8">
    <source>
        <dbReference type="EMBL" id="MET6990884.1"/>
    </source>
</evidence>
<evidence type="ECO:0000256" key="4">
    <source>
        <dbReference type="ARBA" id="ARBA00022777"/>
    </source>
</evidence>
<dbReference type="PIRSF" id="PIRSF000535">
    <property type="entry name" value="1PFK/6PFK/LacC"/>
    <property type="match status" value="1"/>
</dbReference>
<evidence type="ECO:0000256" key="2">
    <source>
        <dbReference type="ARBA" id="ARBA00022679"/>
    </source>
</evidence>
<reference evidence="8 9" key="1">
    <citation type="submission" date="2024-07" db="EMBL/GenBank/DDBJ databases">
        <title>The genome sequence of type strain Sediminicola arcticus GDMCC 1.2805.</title>
        <authorList>
            <person name="Liu Y."/>
        </authorList>
    </citation>
    <scope>NUCLEOTIDE SEQUENCE [LARGE SCALE GENOMIC DNA]</scope>
    <source>
        <strain evidence="8 9">GDMCC 1.2805</strain>
    </source>
</reference>
<sequence length="314" mass="33787">MKRILTLTVNPALDKSTSVSGVVPYKKLRCEVPIYEPGGGGINVSRAIKKLGGSSISIYLSGGPTGAYMKTLLDMEGIVQKIRVIQEWTRENLAVTDTINEQQFRFGMPGPKVQDAEWQGVLKELQLLLREDDYLVASGSLALNIPDDFYARVAKIVRDKKAKLVLDTSGEALDKGAKAGVFLLKPNLGELSSLCGVSSITTQNLEPLALKFLKEHNCTAMVVSMGPKGAMLVTAKGIEHILAPTVHHVSSIGAGDSMVAGMVLRLANGDSFRNMAKYGVACGSAATMTPGTQLCVKEDVDGLYHWMTTQKTIF</sequence>
<dbReference type="PANTHER" id="PTHR46566">
    <property type="entry name" value="1-PHOSPHOFRUCTOKINASE-RELATED"/>
    <property type="match status" value="1"/>
</dbReference>
<dbReference type="PROSITE" id="PS00583">
    <property type="entry name" value="PFKB_KINASES_1"/>
    <property type="match status" value="1"/>
</dbReference>
<dbReference type="InterPro" id="IPR029056">
    <property type="entry name" value="Ribokinase-like"/>
</dbReference>
<dbReference type="SUPFAM" id="SSF53613">
    <property type="entry name" value="Ribokinase-like"/>
    <property type="match status" value="1"/>
</dbReference>
<evidence type="ECO:0000313" key="9">
    <source>
        <dbReference type="Proteomes" id="UP001549799"/>
    </source>
</evidence>
<dbReference type="NCBIfam" id="TIGR03168">
    <property type="entry name" value="1-PFK"/>
    <property type="match status" value="1"/>
</dbReference>
<dbReference type="Gene3D" id="3.40.1190.20">
    <property type="match status" value="1"/>
</dbReference>
<accession>A0ABV2SX86</accession>
<dbReference type="EMBL" id="JBEXAE010000004">
    <property type="protein sequence ID" value="MET6990884.1"/>
    <property type="molecule type" value="Genomic_DNA"/>
</dbReference>
<keyword evidence="5" id="KW-0067">ATP-binding</keyword>
<dbReference type="CDD" id="cd01164">
    <property type="entry name" value="FruK_PfkB_like"/>
    <property type="match status" value="1"/>
</dbReference>
<dbReference type="Proteomes" id="UP001549799">
    <property type="component" value="Unassembled WGS sequence"/>
</dbReference>
<evidence type="ECO:0000259" key="7">
    <source>
        <dbReference type="Pfam" id="PF00294"/>
    </source>
</evidence>
<comment type="similarity">
    <text evidence="1">Belongs to the carbohydrate kinase PfkB family.</text>
</comment>
<protein>
    <submittedName>
        <fullName evidence="8">1-phosphofructokinase family hexose kinase</fullName>
    </submittedName>
</protein>
<dbReference type="PROSITE" id="PS00584">
    <property type="entry name" value="PFKB_KINASES_2"/>
    <property type="match status" value="1"/>
</dbReference>
<dbReference type="InterPro" id="IPR002173">
    <property type="entry name" value="Carboh/pur_kinase_PfkB_CS"/>
</dbReference>
<feature type="domain" description="Carbohydrate kinase PfkB" evidence="7">
    <location>
        <begin position="35"/>
        <end position="297"/>
    </location>
</feature>
<keyword evidence="4" id="KW-0418">Kinase</keyword>
<dbReference type="Pfam" id="PF00294">
    <property type="entry name" value="PfkB"/>
    <property type="match status" value="1"/>
</dbReference>
<dbReference type="InterPro" id="IPR017583">
    <property type="entry name" value="Tagatose/fructose_Pkinase"/>
</dbReference>
<proteinExistence type="inferred from homology"/>
<evidence type="ECO:0000256" key="5">
    <source>
        <dbReference type="ARBA" id="ARBA00022840"/>
    </source>
</evidence>
<dbReference type="RefSeq" id="WP_354615284.1">
    <property type="nucleotide sequence ID" value="NZ_JBEXAE010000004.1"/>
</dbReference>
<dbReference type="PANTHER" id="PTHR46566:SF2">
    <property type="entry name" value="ATP-DEPENDENT 6-PHOSPHOFRUCTOKINASE ISOZYME 2"/>
    <property type="match status" value="1"/>
</dbReference>
<organism evidence="8 9">
    <name type="scientific">Sediminicola arcticus</name>
    <dbReference type="NCBI Taxonomy" id="1574308"/>
    <lineage>
        <taxon>Bacteria</taxon>
        <taxon>Pseudomonadati</taxon>
        <taxon>Bacteroidota</taxon>
        <taxon>Flavobacteriia</taxon>
        <taxon>Flavobacteriales</taxon>
        <taxon>Flavobacteriaceae</taxon>
        <taxon>Sediminicola</taxon>
    </lineage>
</organism>
<comment type="caution">
    <text evidence="8">The sequence shown here is derived from an EMBL/GenBank/DDBJ whole genome shotgun (WGS) entry which is preliminary data.</text>
</comment>
<evidence type="ECO:0000256" key="3">
    <source>
        <dbReference type="ARBA" id="ARBA00022741"/>
    </source>
</evidence>
<dbReference type="InterPro" id="IPR011611">
    <property type="entry name" value="PfkB_dom"/>
</dbReference>